<dbReference type="SUPFAM" id="SSF53474">
    <property type="entry name" value="alpha/beta-Hydrolases"/>
    <property type="match status" value="1"/>
</dbReference>
<dbReference type="PANTHER" id="PTHR22946:SF9">
    <property type="entry name" value="POLYKETIDE TRANSFERASE AF380"/>
    <property type="match status" value="1"/>
</dbReference>
<keyword evidence="5" id="KW-1185">Reference proteome</keyword>
<name>A0ABY2BQA7_9ACTN</name>
<reference evidence="4 5" key="1">
    <citation type="journal article" date="2015" name="Stand. Genomic Sci.">
        <title>Genomic Encyclopedia of Bacterial and Archaeal Type Strains, Phase III: the genomes of soil and plant-associated and newly described type strains.</title>
        <authorList>
            <person name="Whitman W.B."/>
            <person name="Woyke T."/>
            <person name="Klenk H.P."/>
            <person name="Zhou Y."/>
            <person name="Lilburn T.G."/>
            <person name="Beck B.J."/>
            <person name="De Vos P."/>
            <person name="Vandamme P."/>
            <person name="Eisen J.A."/>
            <person name="Garrity G."/>
            <person name="Hugenholtz P."/>
            <person name="Kyrpides N.C."/>
        </authorList>
    </citation>
    <scope>NUCLEOTIDE SEQUENCE [LARGE SCALE GENOMIC DNA]</scope>
    <source>
        <strain evidence="4 5">VKM Ac-2538</strain>
    </source>
</reference>
<evidence type="ECO:0000313" key="5">
    <source>
        <dbReference type="Proteomes" id="UP000295818"/>
    </source>
</evidence>
<dbReference type="RefSeq" id="WP_132191748.1">
    <property type="nucleotide sequence ID" value="NZ_SLWM01000003.1"/>
</dbReference>
<organism evidence="4 5">
    <name type="scientific">Kribbella orskensis</name>
    <dbReference type="NCBI Taxonomy" id="2512216"/>
    <lineage>
        <taxon>Bacteria</taxon>
        <taxon>Bacillati</taxon>
        <taxon>Actinomycetota</taxon>
        <taxon>Actinomycetes</taxon>
        <taxon>Propionibacteriales</taxon>
        <taxon>Kribbellaceae</taxon>
        <taxon>Kribbella</taxon>
    </lineage>
</organism>
<comment type="caution">
    <text evidence="4">The sequence shown here is derived from an EMBL/GenBank/DDBJ whole genome shotgun (WGS) entry which is preliminary data.</text>
</comment>
<evidence type="ECO:0000256" key="1">
    <source>
        <dbReference type="ARBA" id="ARBA00008645"/>
    </source>
</evidence>
<dbReference type="Gene3D" id="3.40.50.1820">
    <property type="entry name" value="alpha/beta hydrolase"/>
    <property type="match status" value="1"/>
</dbReference>
<evidence type="ECO:0000259" key="3">
    <source>
        <dbReference type="Pfam" id="PF12146"/>
    </source>
</evidence>
<protein>
    <submittedName>
        <fullName evidence="4">Alpha/beta hydrolase family protein</fullName>
    </submittedName>
</protein>
<dbReference type="InterPro" id="IPR029058">
    <property type="entry name" value="AB_hydrolase_fold"/>
</dbReference>
<dbReference type="EMBL" id="SLWM01000003">
    <property type="protein sequence ID" value="TCO27784.1"/>
    <property type="molecule type" value="Genomic_DNA"/>
</dbReference>
<accession>A0ABY2BQA7</accession>
<dbReference type="Pfam" id="PF12146">
    <property type="entry name" value="Hydrolase_4"/>
    <property type="match status" value="1"/>
</dbReference>
<sequence length="329" mass="35458">MREKVRFVSGDVECVAWHYPGTNGGCVVMAGGFAVTKEPGTDKFAERFHQAGFSVLAFDYRHLGESGGQPRQVARVREQLADWQAAIAFAATLPEVDPAKIAVWAFSLSGGYIFQVAARNPHLAAAIAQTPNADGPAASRNAIRYQKPLAMLRFTARGILDAIGSLVGRRPLLVPLVGQPGTVALLTTPDAISGGDLALNPDNKYSDWQQEVAARSALRVTLYRPGRFASRVQVPLMVLVCDQDKSALAEPAAIAAQRAPHGELVRLPGGHYEPFLTAHQEAVEAELAFLHRHLLEDKPLPAVGQELFLGVRPPEVDVNDIIIRLTAQG</sequence>
<evidence type="ECO:0000313" key="4">
    <source>
        <dbReference type="EMBL" id="TCO27784.1"/>
    </source>
</evidence>
<dbReference type="InterPro" id="IPR022742">
    <property type="entry name" value="Hydrolase_4"/>
</dbReference>
<dbReference type="Proteomes" id="UP000295818">
    <property type="component" value="Unassembled WGS sequence"/>
</dbReference>
<keyword evidence="2 4" id="KW-0378">Hydrolase</keyword>
<dbReference type="PANTHER" id="PTHR22946">
    <property type="entry name" value="DIENELACTONE HYDROLASE DOMAIN-CONTAINING PROTEIN-RELATED"/>
    <property type="match status" value="1"/>
</dbReference>
<comment type="similarity">
    <text evidence="1">Belongs to the AB hydrolase superfamily.</text>
</comment>
<dbReference type="Gene3D" id="1.10.10.800">
    <property type="match status" value="1"/>
</dbReference>
<dbReference type="InterPro" id="IPR050261">
    <property type="entry name" value="FrsA_esterase"/>
</dbReference>
<feature type="domain" description="Serine aminopeptidase S33" evidence="3">
    <location>
        <begin position="41"/>
        <end position="139"/>
    </location>
</feature>
<evidence type="ECO:0000256" key="2">
    <source>
        <dbReference type="ARBA" id="ARBA00022801"/>
    </source>
</evidence>
<dbReference type="GO" id="GO:0016787">
    <property type="term" value="F:hydrolase activity"/>
    <property type="evidence" value="ECO:0007669"/>
    <property type="project" value="UniProtKB-KW"/>
</dbReference>
<gene>
    <name evidence="4" type="ORF">EV644_103487</name>
</gene>
<proteinExistence type="inferred from homology"/>